<feature type="region of interest" description="Disordered" evidence="1">
    <location>
        <begin position="643"/>
        <end position="674"/>
    </location>
</feature>
<dbReference type="STRING" id="225324.SAMN02745126_00562"/>
<dbReference type="Pfam" id="PF05170">
    <property type="entry name" value="AsmA"/>
    <property type="match status" value="1"/>
</dbReference>
<gene>
    <name evidence="4" type="ORF">SAMN02745126_00562</name>
</gene>
<dbReference type="PANTHER" id="PTHR30441:SF8">
    <property type="entry name" value="DUF748 DOMAIN-CONTAINING PROTEIN"/>
    <property type="match status" value="1"/>
</dbReference>
<evidence type="ECO:0000313" key="5">
    <source>
        <dbReference type="Proteomes" id="UP000190092"/>
    </source>
</evidence>
<reference evidence="5" key="1">
    <citation type="submission" date="2017-02" db="EMBL/GenBank/DDBJ databases">
        <authorList>
            <person name="Varghese N."/>
            <person name="Submissions S."/>
        </authorList>
    </citation>
    <scope>NUCLEOTIDE SEQUENCE [LARGE SCALE GENOMIC DNA]</scope>
    <source>
        <strain evidence="5">ATCC 27094</strain>
    </source>
</reference>
<protein>
    <submittedName>
        <fullName evidence="4">Uncharacterized protein involved in outer membrane biogenesis</fullName>
    </submittedName>
</protein>
<dbReference type="InterPro" id="IPR052894">
    <property type="entry name" value="AsmA-related"/>
</dbReference>
<dbReference type="Proteomes" id="UP000190092">
    <property type="component" value="Unassembled WGS sequence"/>
</dbReference>
<evidence type="ECO:0000259" key="3">
    <source>
        <dbReference type="Pfam" id="PF05170"/>
    </source>
</evidence>
<dbReference type="AlphaFoldDB" id="A0A1T4JXM3"/>
<organism evidence="4 5">
    <name type="scientific">Enhydrobacter aerosaccus</name>
    <dbReference type="NCBI Taxonomy" id="225324"/>
    <lineage>
        <taxon>Bacteria</taxon>
        <taxon>Pseudomonadati</taxon>
        <taxon>Pseudomonadota</taxon>
        <taxon>Alphaproteobacteria</taxon>
        <taxon>Hyphomicrobiales</taxon>
        <taxon>Enhydrobacter</taxon>
    </lineage>
</organism>
<name>A0A1T4JXM3_9HYPH</name>
<feature type="domain" description="AsmA" evidence="3">
    <location>
        <begin position="23"/>
        <end position="181"/>
    </location>
</feature>
<dbReference type="GO" id="GO:0090313">
    <property type="term" value="P:regulation of protein targeting to membrane"/>
    <property type="evidence" value="ECO:0007669"/>
    <property type="project" value="TreeGrafter"/>
</dbReference>
<keyword evidence="2" id="KW-0472">Membrane</keyword>
<keyword evidence="2" id="KW-0812">Transmembrane</keyword>
<proteinExistence type="predicted"/>
<dbReference type="RefSeq" id="WP_170920758.1">
    <property type="nucleotide sequence ID" value="NZ_FUWJ01000001.1"/>
</dbReference>
<dbReference type="GO" id="GO:0005886">
    <property type="term" value="C:plasma membrane"/>
    <property type="evidence" value="ECO:0007669"/>
    <property type="project" value="TreeGrafter"/>
</dbReference>
<dbReference type="EMBL" id="FUWJ01000001">
    <property type="protein sequence ID" value="SJZ34966.1"/>
    <property type="molecule type" value="Genomic_DNA"/>
</dbReference>
<dbReference type="InterPro" id="IPR007844">
    <property type="entry name" value="AsmA"/>
</dbReference>
<evidence type="ECO:0000256" key="2">
    <source>
        <dbReference type="SAM" id="Phobius"/>
    </source>
</evidence>
<feature type="transmembrane region" description="Helical" evidence="2">
    <location>
        <begin position="12"/>
        <end position="32"/>
    </location>
</feature>
<sequence length="674" mass="71104">MALRIRIPWKQVVWISLISAPAIAIAAVVWGSTRDLSRYEARLADHVRKVTGREITSRVPLSIHIGRHPALVAEGVTLSNAPWGSRPELARVRKLTLYLDLPSLLLGEVRVGRLLIEGADILVERNEVGDTNLEMLPPPDGSGPRPADNRSLRIKTNPAFPWIETIDVRDSALTIADGAGRPPVVLNVQSATFKSTASGQPMQMQARLAAPHATPFDLSGGIGTFDGWLRGLPGTIDVQGSFGEGRVTIKGTVGAAKGTNLQITGEGADFGTYGPYLRLPLPSGGPYSFTAKAVTQRNGLKVEVPSLKVGNSDLTGEALFRADRNGTPIATVNIDASRIDLDGLHAAPASAADPQPGATPRFFPTAPFSARWLGRSELSVTARVGEITGLTSKVQNGSLSLSSGEKRFTLRGAASIGNGSMGFDLIYDPAGRVGQTTLTGTASRVPFEDLATLFGLDLGLKDAVGDIDLKLRGGGRAAHDALNVANGTIEISAAKGLWPRDSLAGWPIETQRLLGGTDSGVPFNCFAGSFEVRNGIANLRRVVVDTPRALLIGGGYVSLRSEAWDFILAPEARDPQGAALASPIRIKGGMGRQTAGALDPGLAKLLVGAGPIPSLTGTFAQISRMPNVNACAMLATRLDALRPGLRAQLPTPTTDQRDRPGRPQHQPGRPTPSR</sequence>
<accession>A0A1T4JXM3</accession>
<dbReference type="PANTHER" id="PTHR30441">
    <property type="entry name" value="DUF748 DOMAIN-CONTAINING PROTEIN"/>
    <property type="match status" value="1"/>
</dbReference>
<feature type="region of interest" description="Disordered" evidence="1">
    <location>
        <begin position="132"/>
        <end position="151"/>
    </location>
</feature>
<keyword evidence="2" id="KW-1133">Transmembrane helix</keyword>
<evidence type="ECO:0000256" key="1">
    <source>
        <dbReference type="SAM" id="MobiDB-lite"/>
    </source>
</evidence>
<keyword evidence="5" id="KW-1185">Reference proteome</keyword>
<evidence type="ECO:0000313" key="4">
    <source>
        <dbReference type="EMBL" id="SJZ34966.1"/>
    </source>
</evidence>